<name>A0A9D1AEH8_9FIRM</name>
<evidence type="ECO:0000313" key="3">
    <source>
        <dbReference type="Proteomes" id="UP000886757"/>
    </source>
</evidence>
<organism evidence="2 3">
    <name type="scientific">Candidatus Choladousia intestinavium</name>
    <dbReference type="NCBI Taxonomy" id="2840727"/>
    <lineage>
        <taxon>Bacteria</taxon>
        <taxon>Bacillati</taxon>
        <taxon>Bacillota</taxon>
        <taxon>Clostridia</taxon>
        <taxon>Lachnospirales</taxon>
        <taxon>Lachnospiraceae</taxon>
        <taxon>Lachnospiraceae incertae sedis</taxon>
        <taxon>Candidatus Choladousia</taxon>
    </lineage>
</organism>
<dbReference type="AlphaFoldDB" id="A0A9D1AEH8"/>
<dbReference type="InterPro" id="IPR005079">
    <property type="entry name" value="Peptidase_C45_hydrolase"/>
</dbReference>
<accession>A0A9D1AEH8</accession>
<dbReference type="NCBIfam" id="NF040521">
    <property type="entry name" value="C45_proenzyme"/>
    <property type="match status" value="1"/>
</dbReference>
<protein>
    <submittedName>
        <fullName evidence="2">Acyl-CoA--6-aminopenicillanic acid acyl-transferase</fullName>
    </submittedName>
</protein>
<feature type="domain" description="Peptidase C45 hydrolase" evidence="1">
    <location>
        <begin position="106"/>
        <end position="331"/>
    </location>
</feature>
<comment type="caution">
    <text evidence="2">The sequence shown here is derived from an EMBL/GenBank/DDBJ whole genome shotgun (WGS) entry which is preliminary data.</text>
</comment>
<dbReference type="EMBL" id="DVGK01000149">
    <property type="protein sequence ID" value="HIR14783.1"/>
    <property type="molecule type" value="Genomic_DNA"/>
</dbReference>
<gene>
    <name evidence="2" type="ORF">IAB31_12780</name>
</gene>
<sequence length="350" mass="40192">MYHMRMKGDHYQMGVKRGRIFQKSRLSFPMRLDEFQICHGLASEEILRDFFPEVCREVQGVCDVTGADYKRFISWMLCMGCCMYNLEENLPVEVRGCTAFAYSGSGRVLYGRNNDLPPYLKEDSKSEIYIPKNGNRFNLTTSSFINGEEGLNEHGLAVAMTFVLTDLKDIRPGFNSCFIVRYLLEKAGNTEEALSLLMELPAASGCNILLADKSGSMMVIECTPYKKRIRQAEKTGEGWAVCAVNSFRSEEMKPYDFAKGEDYNSAGRYQTVMESCRRRMRGDPVEEAQRLLRGEYGFMCQYDEEPDFETVWSSVFDLKSLVIYRAEGDPRRNPFKKDERLRSGLSVRPY</sequence>
<dbReference type="SUPFAM" id="SSF56235">
    <property type="entry name" value="N-terminal nucleophile aminohydrolases (Ntn hydrolases)"/>
    <property type="match status" value="1"/>
</dbReference>
<dbReference type="Pfam" id="PF03417">
    <property type="entry name" value="AAT"/>
    <property type="match status" value="1"/>
</dbReference>
<dbReference type="InterPro" id="IPR029055">
    <property type="entry name" value="Ntn_hydrolases_N"/>
</dbReference>
<reference evidence="2" key="2">
    <citation type="journal article" date="2021" name="PeerJ">
        <title>Extensive microbial diversity within the chicken gut microbiome revealed by metagenomics and culture.</title>
        <authorList>
            <person name="Gilroy R."/>
            <person name="Ravi A."/>
            <person name="Getino M."/>
            <person name="Pursley I."/>
            <person name="Horton D.L."/>
            <person name="Alikhan N.F."/>
            <person name="Baker D."/>
            <person name="Gharbi K."/>
            <person name="Hall N."/>
            <person name="Watson M."/>
            <person name="Adriaenssens E.M."/>
            <person name="Foster-Nyarko E."/>
            <person name="Jarju S."/>
            <person name="Secka A."/>
            <person name="Antonio M."/>
            <person name="Oren A."/>
            <person name="Chaudhuri R.R."/>
            <person name="La Ragione R."/>
            <person name="Hildebrand F."/>
            <person name="Pallen M.J."/>
        </authorList>
    </citation>
    <scope>NUCLEOTIDE SEQUENCE</scope>
    <source>
        <strain evidence="2">ChiSjej4B22-8148</strain>
    </source>
</reference>
<dbReference type="Gene3D" id="3.60.60.10">
    <property type="entry name" value="Penicillin V Acylase, Chain A"/>
    <property type="match status" value="1"/>
</dbReference>
<dbReference type="PANTHER" id="PTHR34180:SF1">
    <property type="entry name" value="BETA-ALANYL-DOPAMINE_CARCININE HYDROLASE"/>
    <property type="match status" value="1"/>
</dbReference>
<evidence type="ECO:0000313" key="2">
    <source>
        <dbReference type="EMBL" id="HIR14783.1"/>
    </source>
</evidence>
<evidence type="ECO:0000259" key="1">
    <source>
        <dbReference type="Pfam" id="PF03417"/>
    </source>
</evidence>
<proteinExistence type="predicted"/>
<dbReference type="InterPro" id="IPR047801">
    <property type="entry name" value="Peptidase_C45"/>
</dbReference>
<dbReference type="Proteomes" id="UP000886757">
    <property type="component" value="Unassembled WGS sequence"/>
</dbReference>
<dbReference type="PANTHER" id="PTHR34180">
    <property type="entry name" value="PEPTIDASE C45"/>
    <property type="match status" value="1"/>
</dbReference>
<dbReference type="InterPro" id="IPR047794">
    <property type="entry name" value="C45_proenzyme-like"/>
</dbReference>
<reference evidence="2" key="1">
    <citation type="submission" date="2020-10" db="EMBL/GenBank/DDBJ databases">
        <authorList>
            <person name="Gilroy R."/>
        </authorList>
    </citation>
    <scope>NUCLEOTIDE SEQUENCE</scope>
    <source>
        <strain evidence="2">ChiSjej4B22-8148</strain>
    </source>
</reference>